<gene>
    <name evidence="1" type="ORF">JFL43_09395</name>
</gene>
<dbReference type="Proteomes" id="UP000618943">
    <property type="component" value="Unassembled WGS sequence"/>
</dbReference>
<protein>
    <recommendedName>
        <fullName evidence="3">Transposase</fullName>
    </recommendedName>
</protein>
<evidence type="ECO:0000313" key="1">
    <source>
        <dbReference type="EMBL" id="MBK3495070.1"/>
    </source>
</evidence>
<dbReference type="RefSeq" id="WP_200748849.1">
    <property type="nucleotide sequence ID" value="NZ_JAEOAH010000009.1"/>
</dbReference>
<dbReference type="EMBL" id="JAEOAH010000009">
    <property type="protein sequence ID" value="MBK3495070.1"/>
    <property type="molecule type" value="Genomic_DNA"/>
</dbReference>
<keyword evidence="2" id="KW-1185">Reference proteome</keyword>
<comment type="caution">
    <text evidence="1">The sequence shown here is derived from an EMBL/GenBank/DDBJ whole genome shotgun (WGS) entry which is preliminary data.</text>
</comment>
<accession>A0ABS1H6N3</accession>
<evidence type="ECO:0008006" key="3">
    <source>
        <dbReference type="Google" id="ProtNLM"/>
    </source>
</evidence>
<organism evidence="1 2">
    <name type="scientific">Viridibacillus soli</name>
    <dbReference type="NCBI Taxonomy" id="2798301"/>
    <lineage>
        <taxon>Bacteria</taxon>
        <taxon>Bacillati</taxon>
        <taxon>Bacillota</taxon>
        <taxon>Bacilli</taxon>
        <taxon>Bacillales</taxon>
        <taxon>Caryophanaceae</taxon>
        <taxon>Viridibacillus</taxon>
    </lineage>
</organism>
<evidence type="ECO:0000313" key="2">
    <source>
        <dbReference type="Proteomes" id="UP000618943"/>
    </source>
</evidence>
<proteinExistence type="predicted"/>
<reference evidence="1 2" key="1">
    <citation type="submission" date="2020-12" db="EMBL/GenBank/DDBJ databases">
        <title>YIM B01967 draft genome.</title>
        <authorList>
            <person name="Yan X."/>
        </authorList>
    </citation>
    <scope>NUCLEOTIDE SEQUENCE [LARGE SCALE GENOMIC DNA]</scope>
    <source>
        <strain evidence="1 2">YIM B01967</strain>
    </source>
</reference>
<name>A0ABS1H6N3_9BACL</name>
<sequence length="146" mass="16622">MNSRSINKLLNLPELNVTQFHQKDEGYFIQVEPVDRLQVCPVCSSHQTIRLSCTACHASFVWQYACAKPKKRYTKAFETTLPAHVVGATIIQAARVTKTPASTVERVFKIWLNDECVRIQKMCQQQAQSSRKMVLGIDDFAIRKGH</sequence>